<dbReference type="VEuPathDB" id="TriTrypDB:BSAL_15930"/>
<dbReference type="EMBL" id="CYKH01001648">
    <property type="protein sequence ID" value="CUG88542.1"/>
    <property type="molecule type" value="Genomic_DNA"/>
</dbReference>
<feature type="transmembrane region" description="Helical" evidence="5">
    <location>
        <begin position="295"/>
        <end position="315"/>
    </location>
</feature>
<keyword evidence="4 5" id="KW-0472">Membrane</keyword>
<dbReference type="Proteomes" id="UP000051952">
    <property type="component" value="Unassembled WGS sequence"/>
</dbReference>
<keyword evidence="2 5" id="KW-0812">Transmembrane</keyword>
<evidence type="ECO:0000256" key="4">
    <source>
        <dbReference type="ARBA" id="ARBA00023136"/>
    </source>
</evidence>
<keyword evidence="3 5" id="KW-1133">Transmembrane helix</keyword>
<organism evidence="7 8">
    <name type="scientific">Bodo saltans</name>
    <name type="common">Flagellated protozoan</name>
    <dbReference type="NCBI Taxonomy" id="75058"/>
    <lineage>
        <taxon>Eukaryota</taxon>
        <taxon>Discoba</taxon>
        <taxon>Euglenozoa</taxon>
        <taxon>Kinetoplastea</taxon>
        <taxon>Metakinetoplastina</taxon>
        <taxon>Eubodonida</taxon>
        <taxon>Bodonidae</taxon>
        <taxon>Bodo</taxon>
    </lineage>
</organism>
<accession>A0A0S4JHM8</accession>
<dbReference type="AlphaFoldDB" id="A0A0S4JHM8"/>
<dbReference type="PANTHER" id="PTHR22950">
    <property type="entry name" value="AMINO ACID TRANSPORTER"/>
    <property type="match status" value="1"/>
</dbReference>
<feature type="transmembrane region" description="Helical" evidence="5">
    <location>
        <begin position="101"/>
        <end position="126"/>
    </location>
</feature>
<evidence type="ECO:0000313" key="7">
    <source>
        <dbReference type="EMBL" id="CUG88542.1"/>
    </source>
</evidence>
<feature type="domain" description="Amino acid transporter transmembrane" evidence="6">
    <location>
        <begin position="70"/>
        <end position="471"/>
    </location>
</feature>
<comment type="subcellular location">
    <subcellularLocation>
        <location evidence="1">Membrane</location>
        <topology evidence="1">Multi-pass membrane protein</topology>
    </subcellularLocation>
</comment>
<feature type="transmembrane region" description="Helical" evidence="5">
    <location>
        <begin position="74"/>
        <end position="95"/>
    </location>
</feature>
<dbReference type="OrthoDB" id="655540at2759"/>
<evidence type="ECO:0000256" key="1">
    <source>
        <dbReference type="ARBA" id="ARBA00004141"/>
    </source>
</evidence>
<feature type="transmembrane region" description="Helical" evidence="5">
    <location>
        <begin position="147"/>
        <end position="171"/>
    </location>
</feature>
<feature type="transmembrane region" description="Helical" evidence="5">
    <location>
        <begin position="403"/>
        <end position="425"/>
    </location>
</feature>
<dbReference type="OMA" id="LYSHCVH"/>
<feature type="transmembrane region" description="Helical" evidence="5">
    <location>
        <begin position="191"/>
        <end position="210"/>
    </location>
</feature>
<evidence type="ECO:0000259" key="6">
    <source>
        <dbReference type="Pfam" id="PF01490"/>
    </source>
</evidence>
<protein>
    <submittedName>
        <fullName evidence="7">Amino acid transporter, putative</fullName>
    </submittedName>
</protein>
<proteinExistence type="predicted"/>
<evidence type="ECO:0000256" key="2">
    <source>
        <dbReference type="ARBA" id="ARBA00022692"/>
    </source>
</evidence>
<dbReference type="Pfam" id="PF01490">
    <property type="entry name" value="Aa_trans"/>
    <property type="match status" value="1"/>
</dbReference>
<evidence type="ECO:0000256" key="3">
    <source>
        <dbReference type="ARBA" id="ARBA00022989"/>
    </source>
</evidence>
<dbReference type="InterPro" id="IPR013057">
    <property type="entry name" value="AA_transpt_TM"/>
</dbReference>
<feature type="transmembrane region" description="Helical" evidence="5">
    <location>
        <begin position="453"/>
        <end position="472"/>
    </location>
</feature>
<dbReference type="GO" id="GO:0015179">
    <property type="term" value="F:L-amino acid transmembrane transporter activity"/>
    <property type="evidence" value="ECO:0007669"/>
    <property type="project" value="TreeGrafter"/>
</dbReference>
<dbReference type="GO" id="GO:0016020">
    <property type="term" value="C:membrane"/>
    <property type="evidence" value="ECO:0007669"/>
    <property type="project" value="UniProtKB-SubCell"/>
</dbReference>
<feature type="transmembrane region" description="Helical" evidence="5">
    <location>
        <begin position="378"/>
        <end position="397"/>
    </location>
</feature>
<feature type="transmembrane region" description="Helical" evidence="5">
    <location>
        <begin position="335"/>
        <end position="357"/>
    </location>
</feature>
<name>A0A0S4JHM8_BODSA</name>
<evidence type="ECO:0000256" key="5">
    <source>
        <dbReference type="SAM" id="Phobius"/>
    </source>
</evidence>
<reference evidence="8" key="1">
    <citation type="submission" date="2015-09" db="EMBL/GenBank/DDBJ databases">
        <authorList>
            <consortium name="Pathogen Informatics"/>
        </authorList>
    </citation>
    <scope>NUCLEOTIDE SEQUENCE [LARGE SCALE GENOMIC DNA]</scope>
    <source>
        <strain evidence="8">Lake Konstanz</strain>
    </source>
</reference>
<evidence type="ECO:0000313" key="8">
    <source>
        <dbReference type="Proteomes" id="UP000051952"/>
    </source>
</evidence>
<keyword evidence="8" id="KW-1185">Reference proteome</keyword>
<feature type="transmembrane region" description="Helical" evidence="5">
    <location>
        <begin position="217"/>
        <end position="236"/>
    </location>
</feature>
<dbReference type="PANTHER" id="PTHR22950:SF702">
    <property type="entry name" value="AMINO ACID TRANSPORTER PROTEIN"/>
    <property type="match status" value="1"/>
</dbReference>
<sequence>MIGVVSSPLDATSVDFANTMSKLKKIPSFRPPAEHPRHLWGKFLPHFDYRRIMHDYFDHFHMYHPLWLPRGSTIAAMANIAASTAGIGTFAMPYAAHRCGIVYFVLGMIITLCLMTYTQHIISHVVDLTGLHSYEMLTRKAFKESRVAEVVIEIVLIITCIGTIISAVVIVGDGASSILTGSGVSDDKESLFRFIVQLAIFLVIMLPLSLLRSVGALKYASAFGITALFVVIIYAIGRGFDFGTSTNLKPAETTDFVSFSVGTSLLFFALNNQFNTIEIYSELTDRTPMRYTKMIFTTMLIISVLYVVMGLSELMEFGANVTGNVLKSYDGSSPLAAVMIIAVMCKVTFSFPLLIFPTRDAILHLLGNEDLKAANQKLYYGATVVIAGGSFAIGIVAPTVTTLFGIIGSLSVGTFAFILPSLYFWRFSILSLMTEGIAPEDTLVPKVHIAVNVLNFVIGCFIIVAGTAGALIEL</sequence>
<gene>
    <name evidence="7" type="ORF">BSAL_15930</name>
</gene>